<comment type="catalytic activity">
    <reaction evidence="1 6 7">
        <text>[protein]-peptidylproline (omega=180) = [protein]-peptidylproline (omega=0)</text>
        <dbReference type="Rhea" id="RHEA:16237"/>
        <dbReference type="Rhea" id="RHEA-COMP:10747"/>
        <dbReference type="Rhea" id="RHEA-COMP:10748"/>
        <dbReference type="ChEBI" id="CHEBI:83833"/>
        <dbReference type="ChEBI" id="CHEBI:83834"/>
        <dbReference type="EC" id="5.2.1.8"/>
    </reaction>
</comment>
<dbReference type="SUPFAM" id="SSF54534">
    <property type="entry name" value="FKBP-like"/>
    <property type="match status" value="1"/>
</dbReference>
<dbReference type="PROSITE" id="PS50059">
    <property type="entry name" value="FKBP_PPIASE"/>
    <property type="match status" value="1"/>
</dbReference>
<reference evidence="9 10" key="1">
    <citation type="submission" date="2017-12" db="EMBL/GenBank/DDBJ databases">
        <title>Characterization of six clinical isolates of Enterochimera gen. nov., a novel genus of the Yersiniaciae family and the three species Enterochimera arupensis sp. nov., Enterochimera coloradensis sp. nov, and Enterochimera californica sp. nov.</title>
        <authorList>
            <person name="Rossi A."/>
            <person name="Fisher M."/>
        </authorList>
    </citation>
    <scope>NUCLEOTIDE SEQUENCE [LARGE SCALE GENOMIC DNA]</scope>
    <source>
        <strain evidence="10">2015-Iso6</strain>
    </source>
</reference>
<gene>
    <name evidence="9" type="ORF">CYR55_12285</name>
</gene>
<proteinExistence type="inferred from homology"/>
<evidence type="ECO:0000256" key="6">
    <source>
        <dbReference type="PROSITE-ProRule" id="PRU00277"/>
    </source>
</evidence>
<dbReference type="InterPro" id="IPR036944">
    <property type="entry name" value="PPIase_FKBP_N_sf"/>
</dbReference>
<dbReference type="EMBL" id="PJZF01000009">
    <property type="protein sequence ID" value="PLR36331.1"/>
    <property type="molecule type" value="Genomic_DNA"/>
</dbReference>
<dbReference type="EC" id="5.2.1.8" evidence="7"/>
<accession>A0A2N5E5A9</accession>
<evidence type="ECO:0000259" key="8">
    <source>
        <dbReference type="PROSITE" id="PS50059"/>
    </source>
</evidence>
<dbReference type="AlphaFoldDB" id="A0A2N5E5A9"/>
<name>A0A2N5E5A9_9GAMM</name>
<protein>
    <recommendedName>
        <fullName evidence="7">Peptidyl-prolyl cis-trans isomerase</fullName>
        <ecNumber evidence="7">5.2.1.8</ecNumber>
    </recommendedName>
</protein>
<dbReference type="GO" id="GO:0006457">
    <property type="term" value="P:protein folding"/>
    <property type="evidence" value="ECO:0007669"/>
    <property type="project" value="InterPro"/>
</dbReference>
<evidence type="ECO:0000313" key="10">
    <source>
        <dbReference type="Proteomes" id="UP000234240"/>
    </source>
</evidence>
<sequence length="206" mass="22369">MTTPSYDSVEAQASYGIGLQVGQQLQESGLEGLLPEALAAGLRDALEGNAPAVPVDVLHRALREVHERADAVRREQQQAMAVEGQAFLEKNAERDDVTRTESGLQFTVMQQGDGPIPGRQDHVRVHYTGRLINGDVFDSSVERGQPAEFPVSGVIPGWIEALTLMPVGSKWQLYIPHNLAYGERGAGASIPPYSALIFDVELLEIL</sequence>
<dbReference type="RefSeq" id="WP_101816418.1">
    <property type="nucleotide sequence ID" value="NZ_PJZF01000009.1"/>
</dbReference>
<evidence type="ECO:0000256" key="4">
    <source>
        <dbReference type="ARBA" id="ARBA00023110"/>
    </source>
</evidence>
<keyword evidence="5 6" id="KW-0413">Isomerase</keyword>
<keyword evidence="10" id="KW-1185">Reference proteome</keyword>
<dbReference type="GO" id="GO:0003755">
    <property type="term" value="F:peptidyl-prolyl cis-trans isomerase activity"/>
    <property type="evidence" value="ECO:0007669"/>
    <property type="project" value="UniProtKB-UniRule"/>
</dbReference>
<evidence type="ECO:0000256" key="1">
    <source>
        <dbReference type="ARBA" id="ARBA00000971"/>
    </source>
</evidence>
<evidence type="ECO:0000313" key="9">
    <source>
        <dbReference type="EMBL" id="PLR36331.1"/>
    </source>
</evidence>
<evidence type="ECO:0000256" key="2">
    <source>
        <dbReference type="ARBA" id="ARBA00006577"/>
    </source>
</evidence>
<dbReference type="PANTHER" id="PTHR43811">
    <property type="entry name" value="FKBP-TYPE PEPTIDYL-PROLYL CIS-TRANS ISOMERASE FKPA"/>
    <property type="match status" value="1"/>
</dbReference>
<dbReference type="Gene3D" id="3.10.50.40">
    <property type="match status" value="1"/>
</dbReference>
<comment type="similarity">
    <text evidence="2 7">Belongs to the FKBP-type PPIase family.</text>
</comment>
<evidence type="ECO:0000256" key="7">
    <source>
        <dbReference type="RuleBase" id="RU003915"/>
    </source>
</evidence>
<dbReference type="FunFam" id="1.10.287.460:FF:000001">
    <property type="entry name" value="Peptidyl-prolyl cis-trans isomerase"/>
    <property type="match status" value="1"/>
</dbReference>
<dbReference type="InterPro" id="IPR046357">
    <property type="entry name" value="PPIase_dom_sf"/>
</dbReference>
<feature type="domain" description="PPIase FKBP-type" evidence="8">
    <location>
        <begin position="120"/>
        <end position="206"/>
    </location>
</feature>
<comment type="caution">
    <text evidence="9">The sequence shown here is derived from an EMBL/GenBank/DDBJ whole genome shotgun (WGS) entry which is preliminary data.</text>
</comment>
<dbReference type="OrthoDB" id="9814548at2"/>
<evidence type="ECO:0000256" key="5">
    <source>
        <dbReference type="ARBA" id="ARBA00023235"/>
    </source>
</evidence>
<dbReference type="InterPro" id="IPR001179">
    <property type="entry name" value="PPIase_FKBP_dom"/>
</dbReference>
<dbReference type="FunFam" id="3.10.50.40:FF:000004">
    <property type="entry name" value="Peptidyl-prolyl cis-trans isomerase"/>
    <property type="match status" value="1"/>
</dbReference>
<comment type="subunit">
    <text evidence="3">Homodimer.</text>
</comment>
<dbReference type="Pfam" id="PF00254">
    <property type="entry name" value="FKBP_C"/>
    <property type="match status" value="1"/>
</dbReference>
<dbReference type="InterPro" id="IPR000774">
    <property type="entry name" value="PPIase_FKBP_N"/>
</dbReference>
<dbReference type="PANTHER" id="PTHR43811:SF23">
    <property type="entry name" value="FKBP-TYPE 22 KDA PEPTIDYL-PROLYL CIS-TRANS ISOMERASE"/>
    <property type="match status" value="1"/>
</dbReference>
<evidence type="ECO:0000256" key="3">
    <source>
        <dbReference type="ARBA" id="ARBA00011738"/>
    </source>
</evidence>
<dbReference type="NCBIfam" id="NF008602">
    <property type="entry name" value="PRK11570.1"/>
    <property type="match status" value="1"/>
</dbReference>
<keyword evidence="4 6" id="KW-0697">Rotamase</keyword>
<dbReference type="Pfam" id="PF01346">
    <property type="entry name" value="FKBP_N"/>
    <property type="match status" value="1"/>
</dbReference>
<organism evidence="9 10">
    <name type="scientific">Chimaeribacter californicus</name>
    <dbReference type="NCBI Taxonomy" id="2060067"/>
    <lineage>
        <taxon>Bacteria</taxon>
        <taxon>Pseudomonadati</taxon>
        <taxon>Pseudomonadota</taxon>
        <taxon>Gammaproteobacteria</taxon>
        <taxon>Enterobacterales</taxon>
        <taxon>Yersiniaceae</taxon>
        <taxon>Chimaeribacter</taxon>
    </lineage>
</organism>
<dbReference type="Proteomes" id="UP000234240">
    <property type="component" value="Unassembled WGS sequence"/>
</dbReference>
<dbReference type="Gene3D" id="1.10.287.460">
    <property type="entry name" value="Peptidyl-prolyl cis-trans isomerase, FKBP-type, N-terminal domain"/>
    <property type="match status" value="1"/>
</dbReference>